<dbReference type="RefSeq" id="WP_413282040.1">
    <property type="nucleotide sequence ID" value="NZ_JBHFNT010000322.1"/>
</dbReference>
<evidence type="ECO:0000313" key="3">
    <source>
        <dbReference type="Proteomes" id="UP001576780"/>
    </source>
</evidence>
<feature type="chain" id="PRO_5045729516" description="PEP-CTERM protein-sorting domain-containing protein" evidence="1">
    <location>
        <begin position="31"/>
        <end position="234"/>
    </location>
</feature>
<evidence type="ECO:0008006" key="4">
    <source>
        <dbReference type="Google" id="ProtNLM"/>
    </source>
</evidence>
<reference evidence="2 3" key="1">
    <citation type="submission" date="2024-09" db="EMBL/GenBank/DDBJ databases">
        <title>Floridaenema gen nov. (Aerosakkonemataceae, Aerosakkonematales ord. nov., Cyanobacteria) from benthic tropical and subtropical fresh waters, with the description of four new species.</title>
        <authorList>
            <person name="Moretto J.A."/>
            <person name="Berthold D.E."/>
            <person name="Lefler F.W."/>
            <person name="Huang I.-S."/>
            <person name="Laughinghouse H. IV."/>
        </authorList>
    </citation>
    <scope>NUCLEOTIDE SEQUENCE [LARGE SCALE GENOMIC DNA]</scope>
    <source>
        <strain evidence="2 3">BLCC-F167</strain>
    </source>
</reference>
<dbReference type="Proteomes" id="UP001576780">
    <property type="component" value="Unassembled WGS sequence"/>
</dbReference>
<protein>
    <recommendedName>
        <fullName evidence="4">PEP-CTERM protein-sorting domain-containing protein</fullName>
    </recommendedName>
</protein>
<evidence type="ECO:0000256" key="1">
    <source>
        <dbReference type="SAM" id="SignalP"/>
    </source>
</evidence>
<evidence type="ECO:0000313" key="2">
    <source>
        <dbReference type="EMBL" id="MFB2839778.1"/>
    </source>
</evidence>
<keyword evidence="3" id="KW-1185">Reference proteome</keyword>
<accession>A0ABV4WYU4</accession>
<organism evidence="2 3">
    <name type="scientific">Floridaenema evergladense BLCC-F167</name>
    <dbReference type="NCBI Taxonomy" id="3153639"/>
    <lineage>
        <taxon>Bacteria</taxon>
        <taxon>Bacillati</taxon>
        <taxon>Cyanobacteriota</taxon>
        <taxon>Cyanophyceae</taxon>
        <taxon>Oscillatoriophycideae</taxon>
        <taxon>Aerosakkonematales</taxon>
        <taxon>Aerosakkonemataceae</taxon>
        <taxon>Floridanema</taxon>
        <taxon>Floridanema evergladense</taxon>
    </lineage>
</organism>
<dbReference type="EMBL" id="JBHFNT010000322">
    <property type="protein sequence ID" value="MFB2839778.1"/>
    <property type="molecule type" value="Genomic_DNA"/>
</dbReference>
<comment type="caution">
    <text evidence="2">The sequence shown here is derived from an EMBL/GenBank/DDBJ whole genome shotgun (WGS) entry which is preliminary data.</text>
</comment>
<gene>
    <name evidence="2" type="ORF">ACE1CA_35255</name>
</gene>
<proteinExistence type="predicted"/>
<sequence length="234" mass="24718">MATLKLLKNLSIATAGATIFLLESVGTAQAATLWYNGDFDDVTGLANVINTGVSDSYVYDDFTIADGEIWNIDTIWSNNLMTLTGVTQSAWFIRTGVSQGNGGTVVASGISAATQTATGRKKNWLDEYRIEISGLNINLGAGTYWLSVAPIGFGSDSGWSFISTTSGANAVGNPAGNNQNSFWNSSFFGNNYQVHDKDFSMGIAGISKSVPEPNFALALLALGILSAGSMLKRK</sequence>
<name>A0ABV4WYU4_9CYAN</name>
<keyword evidence="1" id="KW-0732">Signal</keyword>
<feature type="signal peptide" evidence="1">
    <location>
        <begin position="1"/>
        <end position="30"/>
    </location>
</feature>